<organism evidence="4 5">
    <name type="scientific">Sinanaerobacter chloroacetimidivorans</name>
    <dbReference type="NCBI Taxonomy" id="2818044"/>
    <lineage>
        <taxon>Bacteria</taxon>
        <taxon>Bacillati</taxon>
        <taxon>Bacillota</taxon>
        <taxon>Clostridia</taxon>
        <taxon>Peptostreptococcales</taxon>
        <taxon>Anaerovoracaceae</taxon>
        <taxon>Sinanaerobacter</taxon>
    </lineage>
</organism>
<evidence type="ECO:0000259" key="3">
    <source>
        <dbReference type="Pfam" id="PF01648"/>
    </source>
</evidence>
<dbReference type="PANTHER" id="PTHR12215:SF10">
    <property type="entry name" value="L-AMINOADIPATE-SEMIALDEHYDE DEHYDROGENASE-PHOSPHOPANTETHEINYL TRANSFERASE"/>
    <property type="match status" value="1"/>
</dbReference>
<dbReference type="Proteomes" id="UP000675664">
    <property type="component" value="Unassembled WGS sequence"/>
</dbReference>
<evidence type="ECO:0000313" key="5">
    <source>
        <dbReference type="Proteomes" id="UP000675664"/>
    </source>
</evidence>
<dbReference type="Gene3D" id="3.90.470.20">
    <property type="entry name" value="4'-phosphopantetheinyl transferase domain"/>
    <property type="match status" value="2"/>
</dbReference>
<comment type="caution">
    <text evidence="4">The sequence shown here is derived from an EMBL/GenBank/DDBJ whole genome shotgun (WGS) entry which is preliminary data.</text>
</comment>
<gene>
    <name evidence="4" type="ORF">KCX82_13885</name>
</gene>
<protein>
    <submittedName>
        <fullName evidence="4">4'-phosphopantetheinyl transferase superfamily protein</fullName>
    </submittedName>
</protein>
<evidence type="ECO:0000256" key="2">
    <source>
        <dbReference type="ARBA" id="ARBA00022679"/>
    </source>
</evidence>
<dbReference type="RefSeq" id="WP_227019101.1">
    <property type="nucleotide sequence ID" value="NZ_JAGSND010000009.1"/>
</dbReference>
<dbReference type="Pfam" id="PF01648">
    <property type="entry name" value="ACPS"/>
    <property type="match status" value="1"/>
</dbReference>
<keyword evidence="5" id="KW-1185">Reference proteome</keyword>
<dbReference type="SUPFAM" id="SSF56214">
    <property type="entry name" value="4'-phosphopantetheinyl transferase"/>
    <property type="match status" value="2"/>
</dbReference>
<name>A0A8J8B449_9FIRM</name>
<comment type="similarity">
    <text evidence="1">Belongs to the P-Pant transferase superfamily. Gsp/Sfp/HetI/AcpT family.</text>
</comment>
<keyword evidence="2 4" id="KW-0808">Transferase</keyword>
<reference evidence="4" key="2">
    <citation type="submission" date="2021-04" db="EMBL/GenBank/DDBJ databases">
        <authorList>
            <person name="Liu J."/>
        </authorList>
    </citation>
    <scope>NUCLEOTIDE SEQUENCE</scope>
    <source>
        <strain evidence="4">BAD-6</strain>
    </source>
</reference>
<feature type="domain" description="4'-phosphopantetheinyl transferase" evidence="3">
    <location>
        <begin position="87"/>
        <end position="154"/>
    </location>
</feature>
<dbReference type="PANTHER" id="PTHR12215">
    <property type="entry name" value="PHOSPHOPANTETHEINE TRANSFERASE"/>
    <property type="match status" value="1"/>
</dbReference>
<dbReference type="GO" id="GO:0000287">
    <property type="term" value="F:magnesium ion binding"/>
    <property type="evidence" value="ECO:0007669"/>
    <property type="project" value="InterPro"/>
</dbReference>
<accession>A0A8J8B449</accession>
<dbReference type="InterPro" id="IPR050559">
    <property type="entry name" value="P-Pant_transferase_sf"/>
</dbReference>
<evidence type="ECO:0000256" key="1">
    <source>
        <dbReference type="ARBA" id="ARBA00010990"/>
    </source>
</evidence>
<dbReference type="AlphaFoldDB" id="A0A8J8B449"/>
<dbReference type="GO" id="GO:0019878">
    <property type="term" value="P:lysine biosynthetic process via aminoadipic acid"/>
    <property type="evidence" value="ECO:0007669"/>
    <property type="project" value="TreeGrafter"/>
</dbReference>
<reference evidence="4" key="1">
    <citation type="submission" date="2021-04" db="EMBL/GenBank/DDBJ databases">
        <title>Sinoanaerobacter chloroacetimidivorans sp. nov., an obligate anaerobic bacterium isolated from anaerobic sludge.</title>
        <authorList>
            <person name="Bao Y."/>
        </authorList>
    </citation>
    <scope>NUCLEOTIDE SEQUENCE</scope>
    <source>
        <strain evidence="4">BAD-6</strain>
    </source>
</reference>
<dbReference type="InterPro" id="IPR008278">
    <property type="entry name" value="4-PPantetheinyl_Trfase_dom"/>
</dbReference>
<dbReference type="GO" id="GO:0005829">
    <property type="term" value="C:cytosol"/>
    <property type="evidence" value="ECO:0007669"/>
    <property type="project" value="TreeGrafter"/>
</dbReference>
<dbReference type="GO" id="GO:0008897">
    <property type="term" value="F:holo-[acyl-carrier-protein] synthase activity"/>
    <property type="evidence" value="ECO:0007669"/>
    <property type="project" value="InterPro"/>
</dbReference>
<dbReference type="InterPro" id="IPR037143">
    <property type="entry name" value="4-PPantetheinyl_Trfase_dom_sf"/>
</dbReference>
<proteinExistence type="inferred from homology"/>
<evidence type="ECO:0000313" key="4">
    <source>
        <dbReference type="EMBL" id="MBR0598975.1"/>
    </source>
</evidence>
<dbReference type="EMBL" id="JAGSND010000009">
    <property type="protein sequence ID" value="MBR0598975.1"/>
    <property type="molecule type" value="Genomic_DNA"/>
</dbReference>
<sequence>MENRDLMKHRQGKDTVSDGLVKEALLEYNDELKLGYTPDEIRHLKVERGIHGKPYFADLNFHRQKPQIHFSVSHSESWWACLLADEPVGLDIEVNKEKVKYKEIAKRFFTEEEYTYVLKHGEEGFFQLWVCKEAFLKYRGTGLSEGLNSFSVVGNGKLLSFIKSKNDSGIDGGIFLNPIEIRAGITAAYCIKNQRKVEKISEILTVKQ</sequence>